<geneLocation type="plasmid" evidence="3">
    <name>pnfsy07</name>
</geneLocation>
<sequence>MSGALNNLRIFLPNLVLSLGISIVGSIVLTGLTYWLNAAIGIPVIPFLFIMI</sequence>
<evidence type="ECO:0000313" key="3">
    <source>
        <dbReference type="Proteomes" id="UP000232003"/>
    </source>
</evidence>
<proteinExistence type="predicted"/>
<evidence type="ECO:0000256" key="1">
    <source>
        <dbReference type="SAM" id="Phobius"/>
    </source>
</evidence>
<feature type="transmembrane region" description="Helical" evidence="1">
    <location>
        <begin position="34"/>
        <end position="51"/>
    </location>
</feature>
<dbReference type="KEGG" id="nfl:COO91_10117"/>
<reference evidence="2 3" key="1">
    <citation type="submission" date="2017-11" db="EMBL/GenBank/DDBJ databases">
        <title>Complete genome of a free-living desiccation-tolerant cyanobacterium and its photosynthetic adaptation to extreme terrestrial habitat.</title>
        <authorList>
            <person name="Shang J."/>
        </authorList>
    </citation>
    <scope>NUCLEOTIDE SEQUENCE [LARGE SCALE GENOMIC DNA]</scope>
    <source>
        <strain evidence="2 3">CCNUN1</strain>
        <plasmid evidence="3">pnfsy07</plasmid>
    </source>
</reference>
<dbReference type="AlphaFoldDB" id="A0A2K8T886"/>
<protein>
    <submittedName>
        <fullName evidence="2">Uncharacterized protein</fullName>
    </submittedName>
</protein>
<keyword evidence="1" id="KW-0812">Transmembrane</keyword>
<accession>A0A2K8T886</accession>
<keyword evidence="2" id="KW-0614">Plasmid</keyword>
<dbReference type="Proteomes" id="UP000232003">
    <property type="component" value="Plasmid pNFSY07"/>
</dbReference>
<keyword evidence="1" id="KW-0472">Membrane</keyword>
<dbReference type="EMBL" id="CP024792">
    <property type="protein sequence ID" value="AUB43908.1"/>
    <property type="molecule type" value="Genomic_DNA"/>
</dbReference>
<gene>
    <name evidence="2" type="ORF">COO91_10117</name>
</gene>
<evidence type="ECO:0000313" key="2">
    <source>
        <dbReference type="EMBL" id="AUB43908.1"/>
    </source>
</evidence>
<feature type="transmembrane region" description="Helical" evidence="1">
    <location>
        <begin position="7"/>
        <end position="28"/>
    </location>
</feature>
<organism evidence="2 3">
    <name type="scientific">Nostoc flagelliforme CCNUN1</name>
    <dbReference type="NCBI Taxonomy" id="2038116"/>
    <lineage>
        <taxon>Bacteria</taxon>
        <taxon>Bacillati</taxon>
        <taxon>Cyanobacteriota</taxon>
        <taxon>Cyanophyceae</taxon>
        <taxon>Nostocales</taxon>
        <taxon>Nostocaceae</taxon>
        <taxon>Nostoc</taxon>
    </lineage>
</organism>
<keyword evidence="1" id="KW-1133">Transmembrane helix</keyword>
<keyword evidence="3" id="KW-1185">Reference proteome</keyword>
<name>A0A2K8T886_9NOSO</name>